<keyword evidence="3" id="KW-0805">Transcription regulation</keyword>
<dbReference type="Pfam" id="PF00249">
    <property type="entry name" value="Myb_DNA-binding"/>
    <property type="match status" value="2"/>
</dbReference>
<evidence type="ECO:0000313" key="11">
    <source>
        <dbReference type="Proteomes" id="UP001293254"/>
    </source>
</evidence>
<keyword evidence="11" id="KW-1185">Reference proteome</keyword>
<keyword evidence="4" id="KW-0238">DNA-binding</keyword>
<evidence type="ECO:0000256" key="4">
    <source>
        <dbReference type="ARBA" id="ARBA00023125"/>
    </source>
</evidence>
<dbReference type="InterPro" id="IPR017930">
    <property type="entry name" value="Myb_dom"/>
</dbReference>
<name>A0AAE1YAB2_9LAMI</name>
<comment type="subcellular location">
    <subcellularLocation>
        <location evidence="1">Nucleus</location>
    </subcellularLocation>
</comment>
<accession>A0AAE1YAB2</accession>
<feature type="domain" description="HTH myb-type" evidence="9">
    <location>
        <begin position="63"/>
        <end position="117"/>
    </location>
</feature>
<dbReference type="InterPro" id="IPR001005">
    <property type="entry name" value="SANT/Myb"/>
</dbReference>
<evidence type="ECO:0000256" key="5">
    <source>
        <dbReference type="ARBA" id="ARBA00023163"/>
    </source>
</evidence>
<dbReference type="EMBL" id="JACGWO010000005">
    <property type="protein sequence ID" value="KAK4426450.1"/>
    <property type="molecule type" value="Genomic_DNA"/>
</dbReference>
<dbReference type="GO" id="GO:0003677">
    <property type="term" value="F:DNA binding"/>
    <property type="evidence" value="ECO:0007669"/>
    <property type="project" value="UniProtKB-KW"/>
</dbReference>
<reference evidence="10" key="1">
    <citation type="submission" date="2020-06" db="EMBL/GenBank/DDBJ databases">
        <authorList>
            <person name="Li T."/>
            <person name="Hu X."/>
            <person name="Zhang T."/>
            <person name="Song X."/>
            <person name="Zhang H."/>
            <person name="Dai N."/>
            <person name="Sheng W."/>
            <person name="Hou X."/>
            <person name="Wei L."/>
        </authorList>
    </citation>
    <scope>NUCLEOTIDE SEQUENCE</scope>
    <source>
        <strain evidence="10">3651</strain>
        <tissue evidence="10">Leaf</tissue>
    </source>
</reference>
<feature type="domain" description="Myb-like" evidence="8">
    <location>
        <begin position="9"/>
        <end position="62"/>
    </location>
</feature>
<dbReference type="InterPro" id="IPR009057">
    <property type="entry name" value="Homeodomain-like_sf"/>
</dbReference>
<dbReference type="GO" id="GO:0005634">
    <property type="term" value="C:nucleus"/>
    <property type="evidence" value="ECO:0007669"/>
    <property type="project" value="UniProtKB-SubCell"/>
</dbReference>
<comment type="caution">
    <text evidence="10">The sequence shown here is derived from an EMBL/GenBank/DDBJ whole genome shotgun (WGS) entry which is preliminary data.</text>
</comment>
<evidence type="ECO:0000259" key="8">
    <source>
        <dbReference type="PROSITE" id="PS50090"/>
    </source>
</evidence>
<evidence type="ECO:0000259" key="9">
    <source>
        <dbReference type="PROSITE" id="PS51294"/>
    </source>
</evidence>
<evidence type="ECO:0000313" key="10">
    <source>
        <dbReference type="EMBL" id="KAK4426450.1"/>
    </source>
</evidence>
<protein>
    <submittedName>
        <fullName evidence="10">Transcription factor RAX3</fullName>
    </submittedName>
</protein>
<gene>
    <name evidence="10" type="ORF">Salat_1413600</name>
</gene>
<dbReference type="SUPFAM" id="SSF46689">
    <property type="entry name" value="Homeodomain-like"/>
    <property type="match status" value="1"/>
</dbReference>
<dbReference type="PANTHER" id="PTHR48000">
    <property type="entry name" value="OS09G0431300 PROTEIN"/>
    <property type="match status" value="1"/>
</dbReference>
<dbReference type="Gene3D" id="1.10.10.60">
    <property type="entry name" value="Homeodomain-like"/>
    <property type="match status" value="2"/>
</dbReference>
<dbReference type="Proteomes" id="UP001293254">
    <property type="component" value="Unassembled WGS sequence"/>
</dbReference>
<evidence type="ECO:0000256" key="3">
    <source>
        <dbReference type="ARBA" id="ARBA00023015"/>
    </source>
</evidence>
<feature type="domain" description="Myb-like" evidence="8">
    <location>
        <begin position="63"/>
        <end position="113"/>
    </location>
</feature>
<organism evidence="10 11">
    <name type="scientific">Sesamum alatum</name>
    <dbReference type="NCBI Taxonomy" id="300844"/>
    <lineage>
        <taxon>Eukaryota</taxon>
        <taxon>Viridiplantae</taxon>
        <taxon>Streptophyta</taxon>
        <taxon>Embryophyta</taxon>
        <taxon>Tracheophyta</taxon>
        <taxon>Spermatophyta</taxon>
        <taxon>Magnoliopsida</taxon>
        <taxon>eudicotyledons</taxon>
        <taxon>Gunneridae</taxon>
        <taxon>Pentapetalae</taxon>
        <taxon>asterids</taxon>
        <taxon>lamiids</taxon>
        <taxon>Lamiales</taxon>
        <taxon>Pedaliaceae</taxon>
        <taxon>Sesamum</taxon>
    </lineage>
</organism>
<keyword evidence="2" id="KW-0677">Repeat</keyword>
<keyword evidence="6" id="KW-0539">Nucleus</keyword>
<dbReference type="PROSITE" id="PS51294">
    <property type="entry name" value="HTH_MYB"/>
    <property type="match status" value="2"/>
</dbReference>
<evidence type="ECO:0000256" key="1">
    <source>
        <dbReference type="ARBA" id="ARBA00004123"/>
    </source>
</evidence>
<dbReference type="PROSITE" id="PS50090">
    <property type="entry name" value="MYB_LIKE"/>
    <property type="match status" value="2"/>
</dbReference>
<feature type="region of interest" description="Disordered" evidence="7">
    <location>
        <begin position="119"/>
        <end position="138"/>
    </location>
</feature>
<dbReference type="SMART" id="SM00717">
    <property type="entry name" value="SANT"/>
    <property type="match status" value="2"/>
</dbReference>
<dbReference type="PANTHER" id="PTHR48000:SF67">
    <property type="entry name" value="MYB-LIKE DNA-BINDING DOMAIN CONTAINING PROTEIN, EXPRESSED"/>
    <property type="match status" value="1"/>
</dbReference>
<evidence type="ECO:0000256" key="7">
    <source>
        <dbReference type="SAM" id="MobiDB-lite"/>
    </source>
</evidence>
<reference evidence="10" key="2">
    <citation type="journal article" date="2024" name="Plant">
        <title>Genomic evolution and insights into agronomic trait innovations of Sesamum species.</title>
        <authorList>
            <person name="Miao H."/>
            <person name="Wang L."/>
            <person name="Qu L."/>
            <person name="Liu H."/>
            <person name="Sun Y."/>
            <person name="Le M."/>
            <person name="Wang Q."/>
            <person name="Wei S."/>
            <person name="Zheng Y."/>
            <person name="Lin W."/>
            <person name="Duan Y."/>
            <person name="Cao H."/>
            <person name="Xiong S."/>
            <person name="Wang X."/>
            <person name="Wei L."/>
            <person name="Li C."/>
            <person name="Ma Q."/>
            <person name="Ju M."/>
            <person name="Zhao R."/>
            <person name="Li G."/>
            <person name="Mu C."/>
            <person name="Tian Q."/>
            <person name="Mei H."/>
            <person name="Zhang T."/>
            <person name="Gao T."/>
            <person name="Zhang H."/>
        </authorList>
    </citation>
    <scope>NUCLEOTIDE SEQUENCE</scope>
    <source>
        <strain evidence="10">3651</strain>
    </source>
</reference>
<proteinExistence type="predicted"/>
<dbReference type="CDD" id="cd00167">
    <property type="entry name" value="SANT"/>
    <property type="match status" value="2"/>
</dbReference>
<evidence type="ECO:0000256" key="6">
    <source>
        <dbReference type="ARBA" id="ARBA00023242"/>
    </source>
</evidence>
<evidence type="ECO:0000256" key="2">
    <source>
        <dbReference type="ARBA" id="ARBA00022737"/>
    </source>
</evidence>
<feature type="domain" description="HTH myb-type" evidence="9">
    <location>
        <begin position="9"/>
        <end position="62"/>
    </location>
</feature>
<keyword evidence="5" id="KW-0804">Transcription</keyword>
<sequence length="363" mass="41639">MGRAPCCDKANVKRGPWSPEEDAKLKSYIEKHGTGGNWIALPQKIGLKRCGKSCRLRWLNYLRPNIKHGGFTEDEDNLICSLYVSIGSRWSIIAAHLPGRTDNDIKNYWNTRLKKKLFGRHRREKQAQRPRPQQPVAPPLLTAAYSNIGTGMQREQASNYLTNFPVVPQLESRLSYDHHQQENLICYTSENYQQPCKNSTVRLVPSTITGLMNSSCPPSGSDFHGISGIPTNDFQAFDEIPQDIMLLMAQQLDGLDSFSDMVSTRSTTTVISPESAVSWADLSCHLYPSADQLSNYDRKMQHDWEYFDDHPRLQDTQKTCFCRLFSGLEWIQCQCSRCTLFKKEICSLLYYHFHLLRSSFFHI</sequence>
<dbReference type="AlphaFoldDB" id="A0AAE1YAB2"/>
<dbReference type="FunFam" id="1.10.10.60:FF:000015">
    <property type="entry name" value="Transcription factor RAX3"/>
    <property type="match status" value="1"/>
</dbReference>